<protein>
    <submittedName>
        <fullName evidence="1">Unnamed protein product</fullName>
    </submittedName>
</protein>
<proteinExistence type="predicted"/>
<organism evidence="1 2">
    <name type="scientific">Ambrosiozyma monospora</name>
    <name type="common">Yeast</name>
    <name type="synonym">Endomycopsis monosporus</name>
    <dbReference type="NCBI Taxonomy" id="43982"/>
    <lineage>
        <taxon>Eukaryota</taxon>
        <taxon>Fungi</taxon>
        <taxon>Dikarya</taxon>
        <taxon>Ascomycota</taxon>
        <taxon>Saccharomycotina</taxon>
        <taxon>Pichiomycetes</taxon>
        <taxon>Pichiales</taxon>
        <taxon>Pichiaceae</taxon>
        <taxon>Ambrosiozyma</taxon>
    </lineage>
</organism>
<comment type="caution">
    <text evidence="1">The sequence shown here is derived from an EMBL/GenBank/DDBJ whole genome shotgun (WGS) entry which is preliminary data.</text>
</comment>
<gene>
    <name evidence="1" type="ORF">Amon02_000928500</name>
</gene>
<evidence type="ECO:0000313" key="1">
    <source>
        <dbReference type="EMBL" id="GME93281.1"/>
    </source>
</evidence>
<dbReference type="EMBL" id="BSXS01008673">
    <property type="protein sequence ID" value="GME93281.1"/>
    <property type="molecule type" value="Genomic_DNA"/>
</dbReference>
<sequence length="115" mass="12768">METGKDSQTTVSPEQRDRILRRAKLYVPQLFDDNGEVTIVREQVGFRPAREGGIRLELDDEFGKVNAGTGVALIHNYGHGGYGYQASYGCAQKVIGIVDDYLSGKKSTLKRQSKF</sequence>
<reference evidence="1" key="1">
    <citation type="submission" date="2023-04" db="EMBL/GenBank/DDBJ databases">
        <title>Ambrosiozyma monospora NBRC 10751.</title>
        <authorList>
            <person name="Ichikawa N."/>
            <person name="Sato H."/>
            <person name="Tonouchi N."/>
        </authorList>
    </citation>
    <scope>NUCLEOTIDE SEQUENCE</scope>
    <source>
        <strain evidence="1">NBRC 10751</strain>
    </source>
</reference>
<evidence type="ECO:0000313" key="2">
    <source>
        <dbReference type="Proteomes" id="UP001165064"/>
    </source>
</evidence>
<keyword evidence="2" id="KW-1185">Reference proteome</keyword>
<name>A0ACB5TRB9_AMBMO</name>
<accession>A0ACB5TRB9</accession>
<dbReference type="Proteomes" id="UP001165064">
    <property type="component" value="Unassembled WGS sequence"/>
</dbReference>